<dbReference type="InterPro" id="IPR029475">
    <property type="entry name" value="DUF6807"/>
</dbReference>
<protein>
    <submittedName>
        <fullName evidence="2">PmoA family protein</fullName>
    </submittedName>
</protein>
<evidence type="ECO:0000313" key="3">
    <source>
        <dbReference type="Proteomes" id="UP001199816"/>
    </source>
</evidence>
<reference evidence="2 3" key="1">
    <citation type="submission" date="2021-11" db="EMBL/GenBank/DDBJ databases">
        <title>Genomic of Niabella pedocola.</title>
        <authorList>
            <person name="Wu T."/>
        </authorList>
    </citation>
    <scope>NUCLEOTIDE SEQUENCE [LARGE SCALE GENOMIC DNA]</scope>
    <source>
        <strain evidence="2 3">JCM 31011</strain>
    </source>
</reference>
<name>A0ABS8PJA6_9BACT</name>
<keyword evidence="3" id="KW-1185">Reference proteome</keyword>
<gene>
    <name evidence="2" type="ORF">LQ567_00305</name>
</gene>
<organism evidence="2 3">
    <name type="scientific">Niabella pedocola</name>
    <dbReference type="NCBI Taxonomy" id="1752077"/>
    <lineage>
        <taxon>Bacteria</taxon>
        <taxon>Pseudomonadati</taxon>
        <taxon>Bacteroidota</taxon>
        <taxon>Chitinophagia</taxon>
        <taxon>Chitinophagales</taxon>
        <taxon>Chitinophagaceae</taxon>
        <taxon>Niabella</taxon>
    </lineage>
</organism>
<evidence type="ECO:0000313" key="2">
    <source>
        <dbReference type="EMBL" id="MCD2421183.1"/>
    </source>
</evidence>
<feature type="signal peptide" evidence="1">
    <location>
        <begin position="1"/>
        <end position="18"/>
    </location>
</feature>
<evidence type="ECO:0000256" key="1">
    <source>
        <dbReference type="SAM" id="SignalP"/>
    </source>
</evidence>
<dbReference type="Pfam" id="PF14100">
    <property type="entry name" value="DUF6807"/>
    <property type="match status" value="1"/>
</dbReference>
<comment type="caution">
    <text evidence="2">The sequence shown here is derived from an EMBL/GenBank/DDBJ whole genome shotgun (WGS) entry which is preliminary data.</text>
</comment>
<dbReference type="RefSeq" id="WP_231001981.1">
    <property type="nucleotide sequence ID" value="NZ_JAJNEC010000001.1"/>
</dbReference>
<keyword evidence="1" id="KW-0732">Signal</keyword>
<sequence length="347" mass="38291">MKKSFLALLSFFVCMALAAQTARKGFELVNRPGQKQVDVVYNGRLLTAYCYTDSIAKPFLYPVNTLGGITVTRGFPVKPIPGESTDHPHHVGIWMNYESVNGIDFWNNSSAIPAAKKAHYGTIIHQKIRKQSASGNKATLQVTATWVNQAQDTFLDEQTTYFFEVMHNRFSITRKTMLTARQQPVVFKDVKDGFFAIRLAKELEMPSATSKSFTDDKGNITTVAASGPGIPTGMYYASNGKTGDAVWSSQGTWAMLKGKKDGAPITIAMFDHPSNTGYPTYWHARGYGLFALNPLGRAVFSNGSDSLNLVLPPGRSKTFTYRIVVAQQALTIPEANEMEAAFKQSHY</sequence>
<accession>A0ABS8PJA6</accession>
<feature type="chain" id="PRO_5047409876" evidence="1">
    <location>
        <begin position="19"/>
        <end position="347"/>
    </location>
</feature>
<dbReference type="Proteomes" id="UP001199816">
    <property type="component" value="Unassembled WGS sequence"/>
</dbReference>
<dbReference type="EMBL" id="JAJNEC010000001">
    <property type="protein sequence ID" value="MCD2421183.1"/>
    <property type="molecule type" value="Genomic_DNA"/>
</dbReference>
<proteinExistence type="predicted"/>